<accession>Q0AKK9</accession>
<evidence type="ECO:0008006" key="3">
    <source>
        <dbReference type="Google" id="ProtNLM"/>
    </source>
</evidence>
<dbReference type="EMBL" id="CP000449">
    <property type="protein sequence ID" value="ABI67184.1"/>
    <property type="molecule type" value="Genomic_DNA"/>
</dbReference>
<proteinExistence type="predicted"/>
<dbReference type="STRING" id="394221.Mmar10_2903"/>
<evidence type="ECO:0000313" key="2">
    <source>
        <dbReference type="Proteomes" id="UP000001964"/>
    </source>
</evidence>
<evidence type="ECO:0000313" key="1">
    <source>
        <dbReference type="EMBL" id="ABI67184.1"/>
    </source>
</evidence>
<reference evidence="1 2" key="1">
    <citation type="submission" date="2006-08" db="EMBL/GenBank/DDBJ databases">
        <title>Complete sequence of Maricaulis maris MCS10.</title>
        <authorList>
            <consortium name="US DOE Joint Genome Institute"/>
            <person name="Copeland A."/>
            <person name="Lucas S."/>
            <person name="Lapidus A."/>
            <person name="Barry K."/>
            <person name="Detter J.C."/>
            <person name="Glavina del Rio T."/>
            <person name="Hammon N."/>
            <person name="Israni S."/>
            <person name="Dalin E."/>
            <person name="Tice H."/>
            <person name="Pitluck S."/>
            <person name="Saunders E."/>
            <person name="Brettin T."/>
            <person name="Bruce D."/>
            <person name="Han C."/>
            <person name="Tapia R."/>
            <person name="Gilna P."/>
            <person name="Schmutz J."/>
            <person name="Larimer F."/>
            <person name="Land M."/>
            <person name="Hauser L."/>
            <person name="Kyrpides N."/>
            <person name="Mikhailova N."/>
            <person name="Viollier P."/>
            <person name="Stephens C."/>
            <person name="Richardson P."/>
        </authorList>
    </citation>
    <scope>NUCLEOTIDE SEQUENCE [LARGE SCALE GENOMIC DNA]</scope>
    <source>
        <strain evidence="1 2">MCS10</strain>
    </source>
</reference>
<sequence>MEQTAVMDLDPVASVANPDIDDAQALRRGAARLLWHMGYSAIPEFILPDGRRADLAALGRKGEITIVEIKSGIADFRADNKWTNYAGYCDRLYFAVSQRFPHDVIPDEAGLIIADGFGGAVVRECPTFTLAPARRKALTLRFARAAADRLMRPGEAGSDILPGRN</sequence>
<dbReference type="eggNOG" id="COG5321">
    <property type="taxonomic scope" value="Bacteria"/>
</dbReference>
<dbReference type="HOGENOM" id="CLU_114402_0_0_5"/>
<organism evidence="1 2">
    <name type="scientific">Maricaulis maris (strain MCS10)</name>
    <name type="common">Caulobacter maris</name>
    <dbReference type="NCBI Taxonomy" id="394221"/>
    <lineage>
        <taxon>Bacteria</taxon>
        <taxon>Pseudomonadati</taxon>
        <taxon>Pseudomonadota</taxon>
        <taxon>Alphaproteobacteria</taxon>
        <taxon>Maricaulales</taxon>
        <taxon>Maricaulaceae</taxon>
        <taxon>Maricaulis</taxon>
    </lineage>
</organism>
<dbReference type="InterPro" id="IPR009394">
    <property type="entry name" value="MmcB-like"/>
</dbReference>
<dbReference type="KEGG" id="mmr:Mmar10_2903"/>
<dbReference type="PIRSF" id="PIRSF031796">
    <property type="entry name" value="UPC031796"/>
    <property type="match status" value="1"/>
</dbReference>
<dbReference type="Proteomes" id="UP000001964">
    <property type="component" value="Chromosome"/>
</dbReference>
<dbReference type="RefSeq" id="WP_011644828.1">
    <property type="nucleotide sequence ID" value="NC_008347.1"/>
</dbReference>
<dbReference type="AlphaFoldDB" id="Q0AKK9"/>
<dbReference type="Pfam" id="PF06319">
    <property type="entry name" value="MmcB-like"/>
    <property type="match status" value="1"/>
</dbReference>
<protein>
    <recommendedName>
        <fullName evidence="3">DNA repair protein MmcB-related protein</fullName>
    </recommendedName>
</protein>
<gene>
    <name evidence="1" type="ordered locus">Mmar10_2903</name>
</gene>
<name>Q0AKK9_MARMM</name>
<keyword evidence="2" id="KW-1185">Reference proteome</keyword>